<dbReference type="PRINTS" id="PR00056">
    <property type="entry name" value="HSFDOMAIN"/>
</dbReference>
<evidence type="ECO:0000256" key="1">
    <source>
        <dbReference type="ARBA" id="ARBA00004123"/>
    </source>
</evidence>
<dbReference type="Pfam" id="PF00447">
    <property type="entry name" value="HSF_DNA-bind"/>
    <property type="match status" value="1"/>
</dbReference>
<proteinExistence type="inferred from homology"/>
<keyword evidence="3" id="KW-0539">Nucleus</keyword>
<evidence type="ECO:0000259" key="6">
    <source>
        <dbReference type="SMART" id="SM00415"/>
    </source>
</evidence>
<dbReference type="GO" id="GO:0005634">
    <property type="term" value="C:nucleus"/>
    <property type="evidence" value="ECO:0007669"/>
    <property type="project" value="UniProtKB-SubCell"/>
</dbReference>
<dbReference type="Proteomes" id="UP001150925">
    <property type="component" value="Unassembled WGS sequence"/>
</dbReference>
<comment type="similarity">
    <text evidence="4">Belongs to the HSF family.</text>
</comment>
<dbReference type="SUPFAM" id="SSF46785">
    <property type="entry name" value="Winged helix' DNA-binding domain"/>
    <property type="match status" value="1"/>
</dbReference>
<dbReference type="OrthoDB" id="60033at2759"/>
<comment type="caution">
    <text evidence="7">The sequence shown here is derived from an EMBL/GenBank/DDBJ whole genome shotgun (WGS) entry which is preliminary data.</text>
</comment>
<organism evidence="7 8">
    <name type="scientific">Dispira parvispora</name>
    <dbReference type="NCBI Taxonomy" id="1520584"/>
    <lineage>
        <taxon>Eukaryota</taxon>
        <taxon>Fungi</taxon>
        <taxon>Fungi incertae sedis</taxon>
        <taxon>Zoopagomycota</taxon>
        <taxon>Kickxellomycotina</taxon>
        <taxon>Dimargaritomycetes</taxon>
        <taxon>Dimargaritales</taxon>
        <taxon>Dimargaritaceae</taxon>
        <taxon>Dispira</taxon>
    </lineage>
</organism>
<keyword evidence="2" id="KW-0238">DNA-binding</keyword>
<dbReference type="GO" id="GO:0003700">
    <property type="term" value="F:DNA-binding transcription factor activity"/>
    <property type="evidence" value="ECO:0007669"/>
    <property type="project" value="InterPro"/>
</dbReference>
<dbReference type="PANTHER" id="PTHR10015">
    <property type="entry name" value="HEAT SHOCK TRANSCRIPTION FACTOR"/>
    <property type="match status" value="1"/>
</dbReference>
<feature type="domain" description="HSF-type DNA-binding" evidence="6">
    <location>
        <begin position="4"/>
        <end position="107"/>
    </location>
</feature>
<dbReference type="PANTHER" id="PTHR10015:SF206">
    <property type="entry name" value="HSF-TYPE DNA-BINDING DOMAIN-CONTAINING PROTEIN"/>
    <property type="match status" value="1"/>
</dbReference>
<dbReference type="GO" id="GO:0043565">
    <property type="term" value="F:sequence-specific DNA binding"/>
    <property type="evidence" value="ECO:0007669"/>
    <property type="project" value="InterPro"/>
</dbReference>
<dbReference type="EMBL" id="JANBPY010001608">
    <property type="protein sequence ID" value="KAJ1959361.1"/>
    <property type="molecule type" value="Genomic_DNA"/>
</dbReference>
<evidence type="ECO:0000313" key="7">
    <source>
        <dbReference type="EMBL" id="KAJ1959361.1"/>
    </source>
</evidence>
<dbReference type="SMART" id="SM00415">
    <property type="entry name" value="HSF"/>
    <property type="match status" value="1"/>
</dbReference>
<evidence type="ECO:0000256" key="2">
    <source>
        <dbReference type="ARBA" id="ARBA00023125"/>
    </source>
</evidence>
<accession>A0A9W8E5Y9</accession>
<reference evidence="7" key="1">
    <citation type="submission" date="2022-07" db="EMBL/GenBank/DDBJ databases">
        <title>Phylogenomic reconstructions and comparative analyses of Kickxellomycotina fungi.</title>
        <authorList>
            <person name="Reynolds N.K."/>
            <person name="Stajich J.E."/>
            <person name="Barry K."/>
            <person name="Grigoriev I.V."/>
            <person name="Crous P."/>
            <person name="Smith M.E."/>
        </authorList>
    </citation>
    <scope>NUCLEOTIDE SEQUENCE</scope>
    <source>
        <strain evidence="7">RSA 1196</strain>
    </source>
</reference>
<sequence length="311" mass="34985">MEAESFSFPSKLHSSLENPLYRHCVEWDSTGRFIVFTDIREYERVVLPRYHKTRTFKSLVRQLHLYGFRRGTDARKIRDSSLLNYCSFYHPLFIRGRTDLLPLIKRKPKSTKAKEAAAKKRQEVPRIQVNYASETAPTHNSSVAHHHASFHTAYSMAPTSQVATSPSSEVSTDYSSHDMSAWSTGMVMNHSNPSSSAYSTPGYDYTMYSSPAKTDMTPSPSTAHSSPSPQLYGQTPQLPVSSMYPSVDQPLPSSGAAVYNSSIPYEMNTYYSTLSQTSPNGMYSQGNLVPYMYYPDNQSQYLGNKTASYLC</sequence>
<evidence type="ECO:0000313" key="8">
    <source>
        <dbReference type="Proteomes" id="UP001150925"/>
    </source>
</evidence>
<dbReference type="AlphaFoldDB" id="A0A9W8E5Y9"/>
<feature type="compositionally biased region" description="Polar residues" evidence="5">
    <location>
        <begin position="231"/>
        <end position="244"/>
    </location>
</feature>
<evidence type="ECO:0000256" key="4">
    <source>
        <dbReference type="RuleBase" id="RU004020"/>
    </source>
</evidence>
<dbReference type="InterPro" id="IPR036388">
    <property type="entry name" value="WH-like_DNA-bd_sf"/>
</dbReference>
<feature type="region of interest" description="Disordered" evidence="5">
    <location>
        <begin position="211"/>
        <end position="247"/>
    </location>
</feature>
<evidence type="ECO:0000256" key="5">
    <source>
        <dbReference type="SAM" id="MobiDB-lite"/>
    </source>
</evidence>
<keyword evidence="8" id="KW-1185">Reference proteome</keyword>
<dbReference type="InterPro" id="IPR000232">
    <property type="entry name" value="HSF_DNA-bd"/>
</dbReference>
<gene>
    <name evidence="7" type="ORF">IWQ62_004645</name>
</gene>
<dbReference type="Gene3D" id="1.10.10.10">
    <property type="entry name" value="Winged helix-like DNA-binding domain superfamily/Winged helix DNA-binding domain"/>
    <property type="match status" value="1"/>
</dbReference>
<name>A0A9W8E5Y9_9FUNG</name>
<evidence type="ECO:0000256" key="3">
    <source>
        <dbReference type="ARBA" id="ARBA00023242"/>
    </source>
</evidence>
<dbReference type="InterPro" id="IPR036390">
    <property type="entry name" value="WH_DNA-bd_sf"/>
</dbReference>
<feature type="compositionally biased region" description="Low complexity" evidence="5">
    <location>
        <begin position="217"/>
        <end position="229"/>
    </location>
</feature>
<comment type="subcellular location">
    <subcellularLocation>
        <location evidence="1">Nucleus</location>
    </subcellularLocation>
</comment>
<protein>
    <recommendedName>
        <fullName evidence="6">HSF-type DNA-binding domain-containing protein</fullName>
    </recommendedName>
</protein>